<dbReference type="RefSeq" id="WP_382414557.1">
    <property type="nucleotide sequence ID" value="NZ_AP031500.1"/>
</dbReference>
<keyword evidence="4" id="KW-1185">Reference proteome</keyword>
<sequence>MNHKRRQSGYATVFTIAFFAAIALAVFSLYDVGWVASERIHLQNTADNTAYSTVNVQTRDLNMIAITNRAMIANQVVIGQYIGLVS</sequence>
<dbReference type="InterPro" id="IPR028087">
    <property type="entry name" value="Tad_N"/>
</dbReference>
<name>A0ABV7HNP9_9GAMM</name>
<keyword evidence="1" id="KW-1133">Transmembrane helix</keyword>
<dbReference type="EMBL" id="JBHRTL010000004">
    <property type="protein sequence ID" value="MFC3154348.1"/>
    <property type="molecule type" value="Genomic_DNA"/>
</dbReference>
<feature type="domain" description="Putative Flp pilus-assembly TadG-like N-terminal" evidence="2">
    <location>
        <begin position="9"/>
        <end position="52"/>
    </location>
</feature>
<accession>A0ABV7HNP9</accession>
<evidence type="ECO:0000256" key="1">
    <source>
        <dbReference type="SAM" id="Phobius"/>
    </source>
</evidence>
<evidence type="ECO:0000259" key="2">
    <source>
        <dbReference type="Pfam" id="PF13400"/>
    </source>
</evidence>
<keyword evidence="1" id="KW-0472">Membrane</keyword>
<comment type="caution">
    <text evidence="3">The sequence shown here is derived from an EMBL/GenBank/DDBJ whole genome shotgun (WGS) entry which is preliminary data.</text>
</comment>
<organism evidence="3 4">
    <name type="scientific">Gilvimarinus japonicus</name>
    <dbReference type="NCBI Taxonomy" id="1796469"/>
    <lineage>
        <taxon>Bacteria</taxon>
        <taxon>Pseudomonadati</taxon>
        <taxon>Pseudomonadota</taxon>
        <taxon>Gammaproteobacteria</taxon>
        <taxon>Cellvibrionales</taxon>
        <taxon>Cellvibrionaceae</taxon>
        <taxon>Gilvimarinus</taxon>
    </lineage>
</organism>
<protein>
    <submittedName>
        <fullName evidence="3">Pilus assembly protein TadG-related protein</fullName>
    </submittedName>
</protein>
<dbReference type="Pfam" id="PF13400">
    <property type="entry name" value="Tad"/>
    <property type="match status" value="1"/>
</dbReference>
<gene>
    <name evidence="3" type="ORF">ACFOEB_03965</name>
</gene>
<reference evidence="4" key="1">
    <citation type="journal article" date="2019" name="Int. J. Syst. Evol. Microbiol.">
        <title>The Global Catalogue of Microorganisms (GCM) 10K type strain sequencing project: providing services to taxonomists for standard genome sequencing and annotation.</title>
        <authorList>
            <consortium name="The Broad Institute Genomics Platform"/>
            <consortium name="The Broad Institute Genome Sequencing Center for Infectious Disease"/>
            <person name="Wu L."/>
            <person name="Ma J."/>
        </authorList>
    </citation>
    <scope>NUCLEOTIDE SEQUENCE [LARGE SCALE GENOMIC DNA]</scope>
    <source>
        <strain evidence="4">KCTC 52141</strain>
    </source>
</reference>
<dbReference type="Proteomes" id="UP001595548">
    <property type="component" value="Unassembled WGS sequence"/>
</dbReference>
<evidence type="ECO:0000313" key="3">
    <source>
        <dbReference type="EMBL" id="MFC3154348.1"/>
    </source>
</evidence>
<feature type="transmembrane region" description="Helical" evidence="1">
    <location>
        <begin position="12"/>
        <end position="30"/>
    </location>
</feature>
<evidence type="ECO:0000313" key="4">
    <source>
        <dbReference type="Proteomes" id="UP001595548"/>
    </source>
</evidence>
<keyword evidence="1" id="KW-0812">Transmembrane</keyword>
<proteinExistence type="predicted"/>